<comment type="similarity">
    <text evidence="2">Belongs to the TerC family.</text>
</comment>
<feature type="transmembrane region" description="Helical" evidence="6">
    <location>
        <begin position="92"/>
        <end position="109"/>
    </location>
</feature>
<dbReference type="STRING" id="356660.SAMN05444336_10330"/>
<comment type="subcellular location">
    <subcellularLocation>
        <location evidence="1">Membrane</location>
        <topology evidence="1">Multi-pass membrane protein</topology>
    </subcellularLocation>
</comment>
<evidence type="ECO:0000256" key="4">
    <source>
        <dbReference type="ARBA" id="ARBA00022989"/>
    </source>
</evidence>
<dbReference type="PANTHER" id="PTHR30238:SF4">
    <property type="entry name" value="SLL1022 PROTEIN"/>
    <property type="match status" value="1"/>
</dbReference>
<feature type="transmembrane region" description="Helical" evidence="6">
    <location>
        <begin position="161"/>
        <end position="183"/>
    </location>
</feature>
<keyword evidence="4 6" id="KW-1133">Transmembrane helix</keyword>
<dbReference type="RefSeq" id="WP_092681123.1">
    <property type="nucleotide sequence ID" value="NZ_FNMZ01000003.1"/>
</dbReference>
<feature type="transmembrane region" description="Helical" evidence="6">
    <location>
        <begin position="190"/>
        <end position="212"/>
    </location>
</feature>
<evidence type="ECO:0000256" key="6">
    <source>
        <dbReference type="SAM" id="Phobius"/>
    </source>
</evidence>
<dbReference type="EMBL" id="FNMZ01000003">
    <property type="protein sequence ID" value="SDX00910.1"/>
    <property type="molecule type" value="Genomic_DNA"/>
</dbReference>
<evidence type="ECO:0000256" key="3">
    <source>
        <dbReference type="ARBA" id="ARBA00022692"/>
    </source>
</evidence>
<organism evidence="7 8">
    <name type="scientific">Albimonas donghaensis</name>
    <dbReference type="NCBI Taxonomy" id="356660"/>
    <lineage>
        <taxon>Bacteria</taxon>
        <taxon>Pseudomonadati</taxon>
        <taxon>Pseudomonadota</taxon>
        <taxon>Alphaproteobacteria</taxon>
        <taxon>Rhodobacterales</taxon>
        <taxon>Paracoccaceae</taxon>
        <taxon>Albimonas</taxon>
    </lineage>
</organism>
<name>A0A1H2Y782_9RHOB</name>
<dbReference type="PANTHER" id="PTHR30238">
    <property type="entry name" value="MEMBRANE BOUND PREDICTED REDOX MODULATOR"/>
    <property type="match status" value="1"/>
</dbReference>
<dbReference type="AlphaFoldDB" id="A0A1H2Y782"/>
<keyword evidence="8" id="KW-1185">Reference proteome</keyword>
<evidence type="ECO:0000256" key="2">
    <source>
        <dbReference type="ARBA" id="ARBA00007511"/>
    </source>
</evidence>
<sequence length="247" mass="25881">MSEISTLLADPAAWAALSTLIVMELALGVDNLLFLSLLTNRLPPERRAQARRIGLTLALGLRLALLAAAAWIMRLDAPLFALGGLDFSWKDLLLLGGGLFLCWKATVEIHDRVAAIAHDAGAAPRPHPGFAAAVAQILALDLVFSVDSIITAVGMTPHLPVMSVAMVVAVAAMFLAAGPLAGFVERHPGVAMLALAFLLMIGLVLIADGLGFHVPRGYLYAAMGFSMAVEALNILGARRRSGGVTTC</sequence>
<dbReference type="Proteomes" id="UP000199118">
    <property type="component" value="Unassembled WGS sequence"/>
</dbReference>
<accession>A0A1H2Y782</accession>
<feature type="transmembrane region" description="Helical" evidence="6">
    <location>
        <begin position="53"/>
        <end position="72"/>
    </location>
</feature>
<dbReference type="GO" id="GO:0016020">
    <property type="term" value="C:membrane"/>
    <property type="evidence" value="ECO:0007669"/>
    <property type="project" value="UniProtKB-SubCell"/>
</dbReference>
<feature type="transmembrane region" description="Helical" evidence="6">
    <location>
        <begin position="218"/>
        <end position="235"/>
    </location>
</feature>
<evidence type="ECO:0000256" key="5">
    <source>
        <dbReference type="ARBA" id="ARBA00023136"/>
    </source>
</evidence>
<dbReference type="InterPro" id="IPR005496">
    <property type="entry name" value="Integral_membrane_TerC"/>
</dbReference>
<keyword evidence="3 6" id="KW-0812">Transmembrane</keyword>
<protein>
    <submittedName>
        <fullName evidence="7">Membrane protein TerC, possibly involved in tellurium resistance</fullName>
    </submittedName>
</protein>
<dbReference type="Pfam" id="PF03741">
    <property type="entry name" value="TerC"/>
    <property type="match status" value="1"/>
</dbReference>
<evidence type="ECO:0000313" key="8">
    <source>
        <dbReference type="Proteomes" id="UP000199118"/>
    </source>
</evidence>
<feature type="transmembrane region" description="Helical" evidence="6">
    <location>
        <begin position="12"/>
        <end position="33"/>
    </location>
</feature>
<dbReference type="OrthoDB" id="9805314at2"/>
<gene>
    <name evidence="7" type="ORF">SAMN05444336_10330</name>
</gene>
<feature type="transmembrane region" description="Helical" evidence="6">
    <location>
        <begin position="130"/>
        <end position="155"/>
    </location>
</feature>
<keyword evidence="5 6" id="KW-0472">Membrane</keyword>
<reference evidence="7 8" key="1">
    <citation type="submission" date="2016-10" db="EMBL/GenBank/DDBJ databases">
        <authorList>
            <person name="de Groot N.N."/>
        </authorList>
    </citation>
    <scope>NUCLEOTIDE SEQUENCE [LARGE SCALE GENOMIC DNA]</scope>
    <source>
        <strain evidence="7 8">DSM 17890</strain>
    </source>
</reference>
<evidence type="ECO:0000313" key="7">
    <source>
        <dbReference type="EMBL" id="SDX00910.1"/>
    </source>
</evidence>
<proteinExistence type="inferred from homology"/>
<evidence type="ECO:0000256" key="1">
    <source>
        <dbReference type="ARBA" id="ARBA00004141"/>
    </source>
</evidence>